<accession>A0AAD8VW14</accession>
<evidence type="ECO:0008006" key="4">
    <source>
        <dbReference type="Google" id="ProtNLM"/>
    </source>
</evidence>
<feature type="compositionally biased region" description="Polar residues" evidence="1">
    <location>
        <begin position="129"/>
        <end position="139"/>
    </location>
</feature>
<reference evidence="2" key="1">
    <citation type="submission" date="2023-07" db="EMBL/GenBank/DDBJ databases">
        <title>A chromosome-level genome assembly of Lolium multiflorum.</title>
        <authorList>
            <person name="Chen Y."/>
            <person name="Copetti D."/>
            <person name="Kolliker R."/>
            <person name="Studer B."/>
        </authorList>
    </citation>
    <scope>NUCLEOTIDE SEQUENCE</scope>
    <source>
        <strain evidence="2">02402/16</strain>
        <tissue evidence="2">Leaf</tissue>
    </source>
</reference>
<evidence type="ECO:0000313" key="3">
    <source>
        <dbReference type="Proteomes" id="UP001231189"/>
    </source>
</evidence>
<feature type="region of interest" description="Disordered" evidence="1">
    <location>
        <begin position="129"/>
        <end position="149"/>
    </location>
</feature>
<evidence type="ECO:0000256" key="1">
    <source>
        <dbReference type="SAM" id="MobiDB-lite"/>
    </source>
</evidence>
<organism evidence="2 3">
    <name type="scientific">Lolium multiflorum</name>
    <name type="common">Italian ryegrass</name>
    <name type="synonym">Lolium perenne subsp. multiflorum</name>
    <dbReference type="NCBI Taxonomy" id="4521"/>
    <lineage>
        <taxon>Eukaryota</taxon>
        <taxon>Viridiplantae</taxon>
        <taxon>Streptophyta</taxon>
        <taxon>Embryophyta</taxon>
        <taxon>Tracheophyta</taxon>
        <taxon>Spermatophyta</taxon>
        <taxon>Magnoliopsida</taxon>
        <taxon>Liliopsida</taxon>
        <taxon>Poales</taxon>
        <taxon>Poaceae</taxon>
        <taxon>BOP clade</taxon>
        <taxon>Pooideae</taxon>
        <taxon>Poodae</taxon>
        <taxon>Poeae</taxon>
        <taxon>Poeae Chloroplast Group 2 (Poeae type)</taxon>
        <taxon>Loliodinae</taxon>
        <taxon>Loliinae</taxon>
        <taxon>Lolium</taxon>
    </lineage>
</organism>
<sequence>MHDPREPHLLIVKRILRYLKGTLDHGLTLHSSTSHSLIAYSDADWAGCPVTRRSTSGYCVFLGDNLVSWSSRRQPTVSRSSADAEYRAIATAVTETCWLRNLLQELGRPLDSATIVYCDNLPPATSLSPYQRGHTSSPVRRSPTLPPARRGVQRCNRISLGSRVACRSYAITSFCSAGLAPSVAPSTTMISSTTEPLLCNGSWRGGS</sequence>
<name>A0AAD8VW14_LOLMU</name>
<dbReference type="Proteomes" id="UP001231189">
    <property type="component" value="Unassembled WGS sequence"/>
</dbReference>
<proteinExistence type="predicted"/>
<dbReference type="AlphaFoldDB" id="A0AAD8VW14"/>
<dbReference type="PANTHER" id="PTHR11439">
    <property type="entry name" value="GAG-POL-RELATED RETROTRANSPOSON"/>
    <property type="match status" value="1"/>
</dbReference>
<dbReference type="EMBL" id="JAUUTY010000006">
    <property type="protein sequence ID" value="KAK1619295.1"/>
    <property type="molecule type" value="Genomic_DNA"/>
</dbReference>
<dbReference type="PANTHER" id="PTHR11439:SF524">
    <property type="entry name" value="RNA-DIRECTED DNA POLYMERASE, PROTEIN KINASE RLK-PELLE-DLSV FAMILY"/>
    <property type="match status" value="1"/>
</dbReference>
<keyword evidence="3" id="KW-1185">Reference proteome</keyword>
<protein>
    <recommendedName>
        <fullName evidence="4">Mitochondrial protein</fullName>
    </recommendedName>
</protein>
<evidence type="ECO:0000313" key="2">
    <source>
        <dbReference type="EMBL" id="KAK1619295.1"/>
    </source>
</evidence>
<gene>
    <name evidence="2" type="ORF">QYE76_024812</name>
</gene>
<dbReference type="CDD" id="cd09272">
    <property type="entry name" value="RNase_HI_RT_Ty1"/>
    <property type="match status" value="1"/>
</dbReference>
<comment type="caution">
    <text evidence="2">The sequence shown here is derived from an EMBL/GenBank/DDBJ whole genome shotgun (WGS) entry which is preliminary data.</text>
</comment>